<dbReference type="Pfam" id="PF05670">
    <property type="entry name" value="NFACT-R_1"/>
    <property type="match status" value="1"/>
</dbReference>
<evidence type="ECO:0000313" key="7">
    <source>
        <dbReference type="EMBL" id="MBD8046487.1"/>
    </source>
</evidence>
<dbReference type="Gene3D" id="2.30.310.10">
    <property type="entry name" value="ibrinogen binding protein from staphylococcus aureus domain"/>
    <property type="match status" value="1"/>
</dbReference>
<evidence type="ECO:0000256" key="5">
    <source>
        <dbReference type="HAMAP-Rule" id="MF_00844"/>
    </source>
</evidence>
<dbReference type="PANTHER" id="PTHR15239:SF6">
    <property type="entry name" value="RIBOSOME QUALITY CONTROL COMPLEX SUBUNIT NEMF"/>
    <property type="match status" value="1"/>
</dbReference>
<keyword evidence="2 5" id="KW-0699">rRNA-binding</keyword>
<comment type="similarity">
    <text evidence="5">Belongs to the NEMF family.</text>
</comment>
<dbReference type="InterPro" id="IPR043682">
    <property type="entry name" value="RqcH_bacterial"/>
</dbReference>
<dbReference type="Proteomes" id="UP000627166">
    <property type="component" value="Unassembled WGS sequence"/>
</dbReference>
<comment type="function">
    <text evidence="5">Key component of the ribosome quality control system (RQC), a ribosome-associated complex that mediates the extraction of incompletely synthesized nascent chains from stalled ribosomes and their subsequent degradation. RqcH recruits Ala-charged tRNA, and with RqcP directs the elongation of stalled nascent chains on 50S ribosomal subunits, leading to non-templated C-terminal alanine extensions (Ala tail). The Ala tail promotes nascent chain degradation. May add between 1 and at least 8 Ala residues. Binds to stalled 50S ribosomal subunits.</text>
</comment>
<dbReference type="InterPro" id="IPR051608">
    <property type="entry name" value="RQC_Subunit_NEMF"/>
</dbReference>
<dbReference type="RefSeq" id="WP_191739457.1">
    <property type="nucleotide sequence ID" value="NZ_JACSQB010000038.1"/>
</dbReference>
<sequence length="582" mass="67678">MALDGIYLHSILHELQTEFINGRIEKINQPEKDEVILTFKKDRKSKKLLISASSNYPRLQITNNLKENPLKAPMFCMVLRKYLNTAVLVDIKQIESDRIVVLDFESTDELGFNSRYSLIVEIMGRHSNISLVRQRDNIVMDSIKHITPDINTYRILYSGVEYKYPPASQKLNAFNFKKEDFIRKVKEKYSNKDFDKKFFTNIFTGVSAGLSSEIVYGLKKDNIEFDITNLEKIYEYILTFFNYVKTNNYTLGSYDKDGILKDFHCITFKELLNDGFNLRKYESPSKLIEDFYFEKDKSDRLNARSHDLQKIVNNNLDRVSKKLNILNETLEQCKDKQRLNLYGELLTANIYAIKKGDKSIDVLNYYSENNEYITIELDEHKTPSENVQNYFKKYNKLKKSEENAKIQIKLALEEQEYLQSVLSNIHNADNYTEIEDIKNELVETGYIAFKKSHKNKKNKVSKPMHFISSDNIDIYIGKNNIQNDYLTLKFANKNDIWLHTKNIPGSHVIIKNNGDIPENTILEAATLAALYSKAKNSSNVPVDYTEVKNVKKISGAKPGMVIYYTNKTIYVTPKQLNLKSME</sequence>
<accession>A0ABR8YQF0</accession>
<reference evidence="7 8" key="1">
    <citation type="submission" date="2020-08" db="EMBL/GenBank/DDBJ databases">
        <title>A Genomic Blueprint of the Chicken Gut Microbiome.</title>
        <authorList>
            <person name="Gilroy R."/>
            <person name="Ravi A."/>
            <person name="Getino M."/>
            <person name="Pursley I."/>
            <person name="Horton D.L."/>
            <person name="Alikhan N.-F."/>
            <person name="Baker D."/>
            <person name="Gharbi K."/>
            <person name="Hall N."/>
            <person name="Watson M."/>
            <person name="Adriaenssens E.M."/>
            <person name="Foster-Nyarko E."/>
            <person name="Jarju S."/>
            <person name="Secka A."/>
            <person name="Antonio M."/>
            <person name="Oren A."/>
            <person name="Chaudhuri R."/>
            <person name="La Ragione R.M."/>
            <person name="Hildebrand F."/>
            <person name="Pallen M.J."/>
        </authorList>
    </citation>
    <scope>NUCLEOTIDE SEQUENCE [LARGE SCALE GENOMIC DNA]</scope>
    <source>
        <strain evidence="7 8">N37</strain>
    </source>
</reference>
<organism evidence="7 8">
    <name type="scientific">Clostridium faecium</name>
    <dbReference type="NCBI Taxonomy" id="2762223"/>
    <lineage>
        <taxon>Bacteria</taxon>
        <taxon>Bacillati</taxon>
        <taxon>Bacillota</taxon>
        <taxon>Clostridia</taxon>
        <taxon>Eubacteriales</taxon>
        <taxon>Clostridiaceae</taxon>
        <taxon>Clostridium</taxon>
    </lineage>
</organism>
<comment type="subunit">
    <text evidence="5">Associates with stalled 50S ribosomal subunits. Binds to RqcP.</text>
</comment>
<evidence type="ECO:0000256" key="3">
    <source>
        <dbReference type="ARBA" id="ARBA00022884"/>
    </source>
</evidence>
<keyword evidence="4 5" id="KW-0648">Protein biosynthesis</keyword>
<evidence type="ECO:0000259" key="6">
    <source>
        <dbReference type="Pfam" id="PF05670"/>
    </source>
</evidence>
<evidence type="ECO:0000256" key="1">
    <source>
        <dbReference type="ARBA" id="ARBA00022555"/>
    </source>
</evidence>
<proteinExistence type="inferred from homology"/>
<keyword evidence="1 5" id="KW-0820">tRNA-binding</keyword>
<dbReference type="HAMAP" id="MF_00844_B">
    <property type="entry name" value="RqcH_B"/>
    <property type="match status" value="1"/>
</dbReference>
<evidence type="ECO:0000256" key="2">
    <source>
        <dbReference type="ARBA" id="ARBA00022730"/>
    </source>
</evidence>
<protein>
    <recommendedName>
        <fullName evidence="5">Rqc2 homolog RqcH</fullName>
        <shortName evidence="5">RqcH</shortName>
    </recommendedName>
</protein>
<keyword evidence="3 5" id="KW-0694">RNA-binding</keyword>
<comment type="caution">
    <text evidence="7">The sequence shown here is derived from an EMBL/GenBank/DDBJ whole genome shotgun (WGS) entry which is preliminary data.</text>
</comment>
<gene>
    <name evidence="5" type="primary">rqcH</name>
    <name evidence="7" type="ORF">H9637_05425</name>
</gene>
<dbReference type="InterPro" id="IPR008532">
    <property type="entry name" value="NFACT_RNA-bd"/>
</dbReference>
<keyword evidence="8" id="KW-1185">Reference proteome</keyword>
<name>A0ABR8YQF0_9CLOT</name>
<evidence type="ECO:0000256" key="4">
    <source>
        <dbReference type="ARBA" id="ARBA00022917"/>
    </source>
</evidence>
<dbReference type="EMBL" id="JACSQB010000038">
    <property type="protein sequence ID" value="MBD8046487.1"/>
    <property type="molecule type" value="Genomic_DNA"/>
</dbReference>
<feature type="domain" description="NFACT RNA-binding" evidence="6">
    <location>
        <begin position="462"/>
        <end position="559"/>
    </location>
</feature>
<evidence type="ECO:0000313" key="8">
    <source>
        <dbReference type="Proteomes" id="UP000627166"/>
    </source>
</evidence>
<dbReference type="Pfam" id="PF05833">
    <property type="entry name" value="NFACT_N"/>
    <property type="match status" value="1"/>
</dbReference>
<dbReference type="PANTHER" id="PTHR15239">
    <property type="entry name" value="NUCLEAR EXPORT MEDIATOR FACTOR NEMF"/>
    <property type="match status" value="1"/>
</dbReference>